<sequence length="457" mass="50788">MQYLRVQSRLVIFLTPTSMSTLTSIYLPTPATTEAALLSNPKSELQNILNGCATDLARYDAEIATARATLTRLESERQSLEDFRVKVVGVNASLHLDAPVYRLPTELLADILEITTRERYQQDHSPLYQLANGRLLELSTVCSRWHTVALGTPVLWTTIFVEIRGQSAPNLKSKDDFDERLQLEALLRAVLARSNTLPLQIHLDLRESYSWALAIYPLLVAESKRWTDAHLTLNTSTTILIGPLKNRLPILRRLTLEKASFHIHGLFDNAPSLTHVFVELASPLDSFPKLPVSQLRRLVVVLDRDYRHDPRNMDTLELASDLLEKCSEDCSVAILGLQVTEGGLTDPVVSRIKTLELSMNGLLPSALESWDMPCLDTLSIEGPTQPLVWSTSSFSAFAARSRSLTRLELKGIFISAHELASSLEHVPALCELSVADGDRNVGGITHLPATELDSFPN</sequence>
<accession>A0ABQ0LAX1</accession>
<organism evidence="3 4">
    <name type="scientific">Mycena chlorophos</name>
    <name type="common">Agaric fungus</name>
    <name type="synonym">Agaricus chlorophos</name>
    <dbReference type="NCBI Taxonomy" id="658473"/>
    <lineage>
        <taxon>Eukaryota</taxon>
        <taxon>Fungi</taxon>
        <taxon>Dikarya</taxon>
        <taxon>Basidiomycota</taxon>
        <taxon>Agaricomycotina</taxon>
        <taxon>Agaricomycetes</taxon>
        <taxon>Agaricomycetidae</taxon>
        <taxon>Agaricales</taxon>
        <taxon>Marasmiineae</taxon>
        <taxon>Mycenaceae</taxon>
        <taxon>Mycena</taxon>
    </lineage>
</organism>
<evidence type="ECO:0000313" key="3">
    <source>
        <dbReference type="EMBL" id="GAT46976.1"/>
    </source>
</evidence>
<evidence type="ECO:0000259" key="2">
    <source>
        <dbReference type="Pfam" id="PF12937"/>
    </source>
</evidence>
<feature type="coiled-coil region" evidence="1">
    <location>
        <begin position="56"/>
        <end position="83"/>
    </location>
</feature>
<dbReference type="Proteomes" id="UP000815677">
    <property type="component" value="Unassembled WGS sequence"/>
</dbReference>
<proteinExistence type="predicted"/>
<reference evidence="3" key="1">
    <citation type="submission" date="2014-09" db="EMBL/GenBank/DDBJ databases">
        <title>Genome sequence of the luminous mushroom Mycena chlorophos for searching fungal bioluminescence genes.</title>
        <authorList>
            <person name="Tanaka Y."/>
            <person name="Kasuga D."/>
            <person name="Oba Y."/>
            <person name="Hase S."/>
            <person name="Sato K."/>
            <person name="Oba Y."/>
            <person name="Sakakibara Y."/>
        </authorList>
    </citation>
    <scope>NUCLEOTIDE SEQUENCE</scope>
</reference>
<protein>
    <recommendedName>
        <fullName evidence="2">F-box domain-containing protein</fullName>
    </recommendedName>
</protein>
<keyword evidence="4" id="KW-1185">Reference proteome</keyword>
<feature type="domain" description="F-box" evidence="2">
    <location>
        <begin position="102"/>
        <end position="161"/>
    </location>
</feature>
<gene>
    <name evidence="3" type="ORF">MCHLO_04467</name>
</gene>
<dbReference type="Pfam" id="PF12937">
    <property type="entry name" value="F-box-like"/>
    <property type="match status" value="1"/>
</dbReference>
<evidence type="ECO:0000256" key="1">
    <source>
        <dbReference type="SAM" id="Coils"/>
    </source>
</evidence>
<evidence type="ECO:0000313" key="4">
    <source>
        <dbReference type="Proteomes" id="UP000815677"/>
    </source>
</evidence>
<dbReference type="InterPro" id="IPR001810">
    <property type="entry name" value="F-box_dom"/>
</dbReference>
<dbReference type="EMBL" id="DF843022">
    <property type="protein sequence ID" value="GAT46976.1"/>
    <property type="molecule type" value="Genomic_DNA"/>
</dbReference>
<keyword evidence="1" id="KW-0175">Coiled coil</keyword>
<name>A0ABQ0LAX1_MYCCL</name>
<dbReference type="Gene3D" id="1.20.1280.50">
    <property type="match status" value="1"/>
</dbReference>